<feature type="compositionally biased region" description="Basic and acidic residues" evidence="1">
    <location>
        <begin position="1"/>
        <end position="23"/>
    </location>
</feature>
<accession>A0A6J4TQD0</accession>
<evidence type="ECO:0000313" key="2">
    <source>
        <dbReference type="EMBL" id="CAA9527865.1"/>
    </source>
</evidence>
<evidence type="ECO:0000256" key="1">
    <source>
        <dbReference type="SAM" id="MobiDB-lite"/>
    </source>
</evidence>
<sequence>CAGDRRLSDPRQGDPPGDDRLFRPGDATGVRGRGGRGWGRGV</sequence>
<feature type="non-terminal residue" evidence="2">
    <location>
        <position position="42"/>
    </location>
</feature>
<feature type="non-terminal residue" evidence="2">
    <location>
        <position position="1"/>
    </location>
</feature>
<protein>
    <submittedName>
        <fullName evidence="2">Uncharacterized protein</fullName>
    </submittedName>
</protein>
<name>A0A6J4TQD0_9BACT</name>
<feature type="compositionally biased region" description="Gly residues" evidence="1">
    <location>
        <begin position="31"/>
        <end position="42"/>
    </location>
</feature>
<dbReference type="AlphaFoldDB" id="A0A6J4TQD0"/>
<gene>
    <name evidence="2" type="ORF">AVDCRST_MAG73-660</name>
</gene>
<dbReference type="EMBL" id="CADCWE010000040">
    <property type="protein sequence ID" value="CAA9527865.1"/>
    <property type="molecule type" value="Genomic_DNA"/>
</dbReference>
<organism evidence="2">
    <name type="scientific">uncultured Thermomicrobiales bacterium</name>
    <dbReference type="NCBI Taxonomy" id="1645740"/>
    <lineage>
        <taxon>Bacteria</taxon>
        <taxon>Pseudomonadati</taxon>
        <taxon>Thermomicrobiota</taxon>
        <taxon>Thermomicrobia</taxon>
        <taxon>Thermomicrobiales</taxon>
        <taxon>environmental samples</taxon>
    </lineage>
</organism>
<feature type="region of interest" description="Disordered" evidence="1">
    <location>
        <begin position="1"/>
        <end position="42"/>
    </location>
</feature>
<reference evidence="2" key="1">
    <citation type="submission" date="2020-02" db="EMBL/GenBank/DDBJ databases">
        <authorList>
            <person name="Meier V. D."/>
        </authorList>
    </citation>
    <scope>NUCLEOTIDE SEQUENCE</scope>
    <source>
        <strain evidence="2">AVDCRST_MAG73</strain>
    </source>
</reference>
<proteinExistence type="predicted"/>